<protein>
    <recommendedName>
        <fullName evidence="3">DUF4185 domain-containing protein</fullName>
    </recommendedName>
</protein>
<accession>A0A367ZR05</accession>
<evidence type="ECO:0000313" key="2">
    <source>
        <dbReference type="Proteomes" id="UP000252355"/>
    </source>
</evidence>
<evidence type="ECO:0000313" key="1">
    <source>
        <dbReference type="EMBL" id="RCK80584.1"/>
    </source>
</evidence>
<gene>
    <name evidence="1" type="ORF">OZSIB_2897</name>
</gene>
<sequence>MTRLGADRGHRSARLATTGFWWRARPWWLVLLALVGWSAPVASGAAPPAGKLWPDTALNARIRALPFFLGGDGCYTVPVPGRRLLVLFGDTFVGAGASRDRRRAAFINNTAAWADGDLAADTPLRFVRQRLPFLAPPASDTFVWPLDGIWQAGRLYLFAVEIRKVADGPFGFQEAGNHLYIVDTPDRPVEEWTWRRVAVPWARFAHPRQGSGKQRTALESVLWGGSLLADGDHILIYGVHQRADGRKSLVLARTDGSPDAFARWTFWQRSRGWQPAPHAPSPLLSPMPNEFTVFRTAQGYGLISSGDGGLSREIVQRDSPTPDFARARTRVIHRCTDHDRPDGVFCYSAKAVRRLDGGEPRLVVHFTNAATEDPLLRDLTLYWPVFHRLDGPPLASPRDP</sequence>
<organism evidence="1 2">
    <name type="scientific">Candidatus Ozemobacter sibiricus</name>
    <dbReference type="NCBI Taxonomy" id="2268124"/>
    <lineage>
        <taxon>Bacteria</taxon>
        <taxon>Candidatus Ozemobacteria</taxon>
        <taxon>Candidatus Ozemobacterales</taxon>
        <taxon>Candidatus Ozemobacteraceae</taxon>
        <taxon>Candidatus Ozemobacter</taxon>
    </lineage>
</organism>
<comment type="caution">
    <text evidence="1">The sequence shown here is derived from an EMBL/GenBank/DDBJ whole genome shotgun (WGS) entry which is preliminary data.</text>
</comment>
<dbReference type="AlphaFoldDB" id="A0A367ZR05"/>
<evidence type="ECO:0008006" key="3">
    <source>
        <dbReference type="Google" id="ProtNLM"/>
    </source>
</evidence>
<reference evidence="1 2" key="1">
    <citation type="submission" date="2018-05" db="EMBL/GenBank/DDBJ databases">
        <title>A metagenomic window into the 2 km-deep terrestrial subsurface aquifer revealed taxonomically and functionally diverse microbial community comprising novel uncultured bacterial lineages.</title>
        <authorList>
            <person name="Kadnikov V.V."/>
            <person name="Mardanov A.V."/>
            <person name="Beletsky A.V."/>
            <person name="Banks D."/>
            <person name="Pimenov N.V."/>
            <person name="Frank Y.A."/>
            <person name="Karnachuk O.V."/>
            <person name="Ravin N.V."/>
        </authorList>
    </citation>
    <scope>NUCLEOTIDE SEQUENCE [LARGE SCALE GENOMIC DNA]</scope>
    <source>
        <strain evidence="1">BY5</strain>
    </source>
</reference>
<proteinExistence type="predicted"/>
<dbReference type="Proteomes" id="UP000252355">
    <property type="component" value="Unassembled WGS sequence"/>
</dbReference>
<dbReference type="EMBL" id="QOQW01000005">
    <property type="protein sequence ID" value="RCK80584.1"/>
    <property type="molecule type" value="Genomic_DNA"/>
</dbReference>
<name>A0A367ZR05_9BACT</name>